<accession>A0A8H9HZT4</accession>
<proteinExistence type="predicted"/>
<dbReference type="Proteomes" id="UP000610124">
    <property type="component" value="Unassembled WGS sequence"/>
</dbReference>
<dbReference type="EMBL" id="BMUB01000038">
    <property type="protein sequence ID" value="GGV05999.1"/>
    <property type="molecule type" value="Genomic_DNA"/>
</dbReference>
<dbReference type="AlphaFoldDB" id="A0A8H9HZT4"/>
<feature type="region of interest" description="Disordered" evidence="1">
    <location>
        <begin position="1"/>
        <end position="44"/>
    </location>
</feature>
<evidence type="ECO:0000313" key="3">
    <source>
        <dbReference type="Proteomes" id="UP000610124"/>
    </source>
</evidence>
<gene>
    <name evidence="2" type="ORF">GCM10010502_71210</name>
</gene>
<organism evidence="2 3">
    <name type="scientific">Kitasatospora aureofaciens</name>
    <name type="common">Streptomyces aureofaciens</name>
    <dbReference type="NCBI Taxonomy" id="1894"/>
    <lineage>
        <taxon>Bacteria</taxon>
        <taxon>Bacillati</taxon>
        <taxon>Actinomycetota</taxon>
        <taxon>Actinomycetes</taxon>
        <taxon>Kitasatosporales</taxon>
        <taxon>Streptomycetaceae</taxon>
        <taxon>Kitasatospora</taxon>
    </lineage>
</organism>
<sequence>MTGSAPTEHARKPARRAPPNRQRPARRSVRVRATGPAAPTCGGRFMTQMNEADLRETKAGKIVAKPACDMKSRTRGRRRGA</sequence>
<reference evidence="2" key="1">
    <citation type="journal article" date="2014" name="Int. J. Syst. Evol. Microbiol.">
        <title>Complete genome sequence of Corynebacterium casei LMG S-19264T (=DSM 44701T), isolated from a smear-ripened cheese.</title>
        <authorList>
            <consortium name="US DOE Joint Genome Institute (JGI-PGF)"/>
            <person name="Walter F."/>
            <person name="Albersmeier A."/>
            <person name="Kalinowski J."/>
            <person name="Ruckert C."/>
        </authorList>
    </citation>
    <scope>NUCLEOTIDE SEQUENCE</scope>
    <source>
        <strain evidence="2">JCM 4434</strain>
    </source>
</reference>
<evidence type="ECO:0000313" key="2">
    <source>
        <dbReference type="EMBL" id="GGV05999.1"/>
    </source>
</evidence>
<protein>
    <submittedName>
        <fullName evidence="2">Uncharacterized protein</fullName>
    </submittedName>
</protein>
<comment type="caution">
    <text evidence="2">The sequence shown here is derived from an EMBL/GenBank/DDBJ whole genome shotgun (WGS) entry which is preliminary data.</text>
</comment>
<evidence type="ECO:0000256" key="1">
    <source>
        <dbReference type="SAM" id="MobiDB-lite"/>
    </source>
</evidence>
<name>A0A8H9HZT4_KITAU</name>
<reference evidence="2" key="2">
    <citation type="submission" date="2020-09" db="EMBL/GenBank/DDBJ databases">
        <authorList>
            <person name="Sun Q."/>
            <person name="Ohkuma M."/>
        </authorList>
    </citation>
    <scope>NUCLEOTIDE SEQUENCE</scope>
    <source>
        <strain evidence="2">JCM 4434</strain>
    </source>
</reference>